<dbReference type="SMART" id="SM00448">
    <property type="entry name" value="REC"/>
    <property type="match status" value="1"/>
</dbReference>
<proteinExistence type="predicted"/>
<dbReference type="SMART" id="SM00421">
    <property type="entry name" value="HTH_LUXR"/>
    <property type="match status" value="1"/>
</dbReference>
<dbReference type="Pfam" id="PF00196">
    <property type="entry name" value="GerE"/>
    <property type="match status" value="1"/>
</dbReference>
<dbReference type="Pfam" id="PF00072">
    <property type="entry name" value="Response_reg"/>
    <property type="match status" value="1"/>
</dbReference>
<dbReference type="PRINTS" id="PR00038">
    <property type="entry name" value="HTHLUXR"/>
</dbReference>
<evidence type="ECO:0000259" key="5">
    <source>
        <dbReference type="PROSITE" id="PS50110"/>
    </source>
</evidence>
<evidence type="ECO:0000256" key="2">
    <source>
        <dbReference type="ARBA" id="ARBA00023125"/>
    </source>
</evidence>
<gene>
    <name evidence="6" type="ORF">Pen02_36510</name>
</gene>
<evidence type="ECO:0000256" key="1">
    <source>
        <dbReference type="ARBA" id="ARBA00022553"/>
    </source>
</evidence>
<accession>A0ABQ4E1X9</accession>
<dbReference type="InterPro" id="IPR000792">
    <property type="entry name" value="Tscrpt_reg_LuxR_C"/>
</dbReference>
<evidence type="ECO:0000313" key="6">
    <source>
        <dbReference type="EMBL" id="GIG88715.1"/>
    </source>
</evidence>
<dbReference type="PANTHER" id="PTHR43214:SF43">
    <property type="entry name" value="TWO-COMPONENT RESPONSE REGULATOR"/>
    <property type="match status" value="1"/>
</dbReference>
<dbReference type="SUPFAM" id="SSF46894">
    <property type="entry name" value="C-terminal effector domain of the bipartite response regulators"/>
    <property type="match status" value="1"/>
</dbReference>
<dbReference type="InterPro" id="IPR001789">
    <property type="entry name" value="Sig_transdc_resp-reg_receiver"/>
</dbReference>
<dbReference type="CDD" id="cd06170">
    <property type="entry name" value="LuxR_C_like"/>
    <property type="match status" value="1"/>
</dbReference>
<dbReference type="InterPro" id="IPR011006">
    <property type="entry name" value="CheY-like_superfamily"/>
</dbReference>
<comment type="caution">
    <text evidence="6">The sequence shown here is derived from an EMBL/GenBank/DDBJ whole genome shotgun (WGS) entry which is preliminary data.</text>
</comment>
<sequence>MGGLLPDGHDRARNGKRDRVSGSAALRLVVVDDHPLFVRGLELLLPGSTQGRARIVGSTGDASAAAAVVRRSVPDLALVDLHMPPPGGVRAIAAIRRTSPRVRIVAISGLDETELMVQALRAGAEGYLPKSSEPDELLPPLLAILDGWAVLPAGLLAALLRPAHNGPPATAVLDEEERRLLQLIAKGRRTVEIAEELNFSERTVKRLTASLLRKLRVSSRTEAAAVAGNAGLL</sequence>
<dbReference type="InterPro" id="IPR016032">
    <property type="entry name" value="Sig_transdc_resp-reg_C-effctor"/>
</dbReference>
<dbReference type="Proteomes" id="UP000646749">
    <property type="component" value="Unassembled WGS sequence"/>
</dbReference>
<protein>
    <submittedName>
        <fullName evidence="6">DNA-binding response regulator</fullName>
    </submittedName>
</protein>
<keyword evidence="1 3" id="KW-0597">Phosphoprotein</keyword>
<dbReference type="PANTHER" id="PTHR43214">
    <property type="entry name" value="TWO-COMPONENT RESPONSE REGULATOR"/>
    <property type="match status" value="1"/>
</dbReference>
<feature type="modified residue" description="4-aspartylphosphate" evidence="3">
    <location>
        <position position="80"/>
    </location>
</feature>
<dbReference type="PROSITE" id="PS50110">
    <property type="entry name" value="RESPONSE_REGULATORY"/>
    <property type="match status" value="1"/>
</dbReference>
<dbReference type="Gene3D" id="3.40.50.2300">
    <property type="match status" value="1"/>
</dbReference>
<feature type="domain" description="HTH luxR-type" evidence="4">
    <location>
        <begin position="166"/>
        <end position="231"/>
    </location>
</feature>
<reference evidence="6 7" key="1">
    <citation type="submission" date="2021-01" db="EMBL/GenBank/DDBJ databases">
        <title>Whole genome shotgun sequence of Plantactinospora endophytica NBRC 110450.</title>
        <authorList>
            <person name="Komaki H."/>
            <person name="Tamura T."/>
        </authorList>
    </citation>
    <scope>NUCLEOTIDE SEQUENCE [LARGE SCALE GENOMIC DNA]</scope>
    <source>
        <strain evidence="6 7">NBRC 110450</strain>
    </source>
</reference>
<dbReference type="InterPro" id="IPR058245">
    <property type="entry name" value="NreC/VraR/RcsB-like_REC"/>
</dbReference>
<dbReference type="PROSITE" id="PS00622">
    <property type="entry name" value="HTH_LUXR_1"/>
    <property type="match status" value="1"/>
</dbReference>
<feature type="domain" description="Response regulatory" evidence="5">
    <location>
        <begin position="27"/>
        <end position="145"/>
    </location>
</feature>
<dbReference type="GO" id="GO:0003677">
    <property type="term" value="F:DNA binding"/>
    <property type="evidence" value="ECO:0007669"/>
    <property type="project" value="UniProtKB-KW"/>
</dbReference>
<dbReference type="PROSITE" id="PS50043">
    <property type="entry name" value="HTH_LUXR_2"/>
    <property type="match status" value="1"/>
</dbReference>
<dbReference type="SUPFAM" id="SSF52172">
    <property type="entry name" value="CheY-like"/>
    <property type="match status" value="1"/>
</dbReference>
<keyword evidence="7" id="KW-1185">Reference proteome</keyword>
<name>A0ABQ4E1X9_9ACTN</name>
<keyword evidence="2 6" id="KW-0238">DNA-binding</keyword>
<organism evidence="6 7">
    <name type="scientific">Plantactinospora endophytica</name>
    <dbReference type="NCBI Taxonomy" id="673535"/>
    <lineage>
        <taxon>Bacteria</taxon>
        <taxon>Bacillati</taxon>
        <taxon>Actinomycetota</taxon>
        <taxon>Actinomycetes</taxon>
        <taxon>Micromonosporales</taxon>
        <taxon>Micromonosporaceae</taxon>
        <taxon>Plantactinospora</taxon>
    </lineage>
</organism>
<dbReference type="InterPro" id="IPR039420">
    <property type="entry name" value="WalR-like"/>
</dbReference>
<dbReference type="CDD" id="cd17535">
    <property type="entry name" value="REC_NarL-like"/>
    <property type="match status" value="1"/>
</dbReference>
<dbReference type="EMBL" id="BONW01000016">
    <property type="protein sequence ID" value="GIG88715.1"/>
    <property type="molecule type" value="Genomic_DNA"/>
</dbReference>
<evidence type="ECO:0000313" key="7">
    <source>
        <dbReference type="Proteomes" id="UP000646749"/>
    </source>
</evidence>
<evidence type="ECO:0000259" key="4">
    <source>
        <dbReference type="PROSITE" id="PS50043"/>
    </source>
</evidence>
<evidence type="ECO:0000256" key="3">
    <source>
        <dbReference type="PROSITE-ProRule" id="PRU00169"/>
    </source>
</evidence>